<name>A0AAW0A480_9AGAR</name>
<evidence type="ECO:0008006" key="3">
    <source>
        <dbReference type="Google" id="ProtNLM"/>
    </source>
</evidence>
<reference evidence="1 2" key="1">
    <citation type="journal article" date="2024" name="J Genomics">
        <title>Draft genome sequencing and assembly of Favolaschia claudopus CIRM-BRFM 2984 isolated from oak limbs.</title>
        <authorList>
            <person name="Navarro D."/>
            <person name="Drula E."/>
            <person name="Chaduli D."/>
            <person name="Cazenave R."/>
            <person name="Ahrendt S."/>
            <person name="Wang J."/>
            <person name="Lipzen A."/>
            <person name="Daum C."/>
            <person name="Barry K."/>
            <person name="Grigoriev I.V."/>
            <person name="Favel A."/>
            <person name="Rosso M.N."/>
            <person name="Martin F."/>
        </authorList>
    </citation>
    <scope>NUCLEOTIDE SEQUENCE [LARGE SCALE GENOMIC DNA]</scope>
    <source>
        <strain evidence="1 2">CIRM-BRFM 2984</strain>
    </source>
</reference>
<sequence>MCGNKGSSTYLRAVQIEFDFLLIASALLFLAPRSTAHGNGGILDFSSEKQCSRILHEWETSRRKRVAREKITVTGKCPESEQ</sequence>
<protein>
    <recommendedName>
        <fullName evidence="3">Secreted protein</fullName>
    </recommendedName>
</protein>
<dbReference type="EMBL" id="JAWWNJ010000088">
    <property type="protein sequence ID" value="KAK7000548.1"/>
    <property type="molecule type" value="Genomic_DNA"/>
</dbReference>
<comment type="caution">
    <text evidence="1">The sequence shown here is derived from an EMBL/GenBank/DDBJ whole genome shotgun (WGS) entry which is preliminary data.</text>
</comment>
<evidence type="ECO:0000313" key="1">
    <source>
        <dbReference type="EMBL" id="KAK7000548.1"/>
    </source>
</evidence>
<keyword evidence="2" id="KW-1185">Reference proteome</keyword>
<dbReference type="Proteomes" id="UP001362999">
    <property type="component" value="Unassembled WGS sequence"/>
</dbReference>
<gene>
    <name evidence="1" type="ORF">R3P38DRAFT_3056235</name>
</gene>
<accession>A0AAW0A480</accession>
<evidence type="ECO:0000313" key="2">
    <source>
        <dbReference type="Proteomes" id="UP001362999"/>
    </source>
</evidence>
<proteinExistence type="predicted"/>
<organism evidence="1 2">
    <name type="scientific">Favolaschia claudopus</name>
    <dbReference type="NCBI Taxonomy" id="2862362"/>
    <lineage>
        <taxon>Eukaryota</taxon>
        <taxon>Fungi</taxon>
        <taxon>Dikarya</taxon>
        <taxon>Basidiomycota</taxon>
        <taxon>Agaricomycotina</taxon>
        <taxon>Agaricomycetes</taxon>
        <taxon>Agaricomycetidae</taxon>
        <taxon>Agaricales</taxon>
        <taxon>Marasmiineae</taxon>
        <taxon>Mycenaceae</taxon>
        <taxon>Favolaschia</taxon>
    </lineage>
</organism>
<dbReference type="AlphaFoldDB" id="A0AAW0A480"/>